<keyword evidence="2" id="KW-0812">Transmembrane</keyword>
<sequence>MSRSDDGYVHDPANADGERREDGPEREGESLEGVHPTAAEREFGRRGWVLVGVIVVAFIVSPLAIVLWPPETNYVVAFLILPLAPALALAVAAVWATTRP</sequence>
<evidence type="ECO:0000313" key="3">
    <source>
        <dbReference type="EMBL" id="MFC4987984.1"/>
    </source>
</evidence>
<evidence type="ECO:0000256" key="2">
    <source>
        <dbReference type="SAM" id="Phobius"/>
    </source>
</evidence>
<dbReference type="Pfam" id="PF25932">
    <property type="entry name" value="DUF7977"/>
    <property type="match status" value="1"/>
</dbReference>
<name>A0ABD5QFX1_9EURY</name>
<comment type="caution">
    <text evidence="3">The sequence shown here is derived from an EMBL/GenBank/DDBJ whole genome shotgun (WGS) entry which is preliminary data.</text>
</comment>
<evidence type="ECO:0000313" key="4">
    <source>
        <dbReference type="Proteomes" id="UP001595925"/>
    </source>
</evidence>
<keyword evidence="2" id="KW-0472">Membrane</keyword>
<feature type="region of interest" description="Disordered" evidence="1">
    <location>
        <begin position="1"/>
        <end position="36"/>
    </location>
</feature>
<feature type="transmembrane region" description="Helical" evidence="2">
    <location>
        <begin position="74"/>
        <end position="96"/>
    </location>
</feature>
<reference evidence="3 4" key="1">
    <citation type="journal article" date="2019" name="Int. J. Syst. Evol. Microbiol.">
        <title>The Global Catalogue of Microorganisms (GCM) 10K type strain sequencing project: providing services to taxonomists for standard genome sequencing and annotation.</title>
        <authorList>
            <consortium name="The Broad Institute Genomics Platform"/>
            <consortium name="The Broad Institute Genome Sequencing Center for Infectious Disease"/>
            <person name="Wu L."/>
            <person name="Ma J."/>
        </authorList>
    </citation>
    <scope>NUCLEOTIDE SEQUENCE [LARGE SCALE GENOMIC DNA]</scope>
    <source>
        <strain evidence="3 4">CGMCC 1.15824</strain>
    </source>
</reference>
<dbReference type="AlphaFoldDB" id="A0ABD5QFX1"/>
<gene>
    <name evidence="3" type="ORF">ACFPFO_09510</name>
</gene>
<feature type="compositionally biased region" description="Basic and acidic residues" evidence="1">
    <location>
        <begin position="16"/>
        <end position="29"/>
    </location>
</feature>
<keyword evidence="4" id="KW-1185">Reference proteome</keyword>
<feature type="transmembrane region" description="Helical" evidence="2">
    <location>
        <begin position="48"/>
        <end position="68"/>
    </location>
</feature>
<protein>
    <recommendedName>
        <fullName evidence="5">Cox cluster protein</fullName>
    </recommendedName>
</protein>
<dbReference type="EMBL" id="JBHSJG010000036">
    <property type="protein sequence ID" value="MFC4987984.1"/>
    <property type="molecule type" value="Genomic_DNA"/>
</dbReference>
<dbReference type="Proteomes" id="UP001595925">
    <property type="component" value="Unassembled WGS sequence"/>
</dbReference>
<keyword evidence="2" id="KW-1133">Transmembrane helix</keyword>
<dbReference type="InterPro" id="IPR058283">
    <property type="entry name" value="DUF7977"/>
</dbReference>
<organism evidence="3 4">
    <name type="scientific">Saliphagus infecundisoli</name>
    <dbReference type="NCBI Taxonomy" id="1849069"/>
    <lineage>
        <taxon>Archaea</taxon>
        <taxon>Methanobacteriati</taxon>
        <taxon>Methanobacteriota</taxon>
        <taxon>Stenosarchaea group</taxon>
        <taxon>Halobacteria</taxon>
        <taxon>Halobacteriales</taxon>
        <taxon>Natrialbaceae</taxon>
        <taxon>Saliphagus</taxon>
    </lineage>
</organism>
<evidence type="ECO:0008006" key="5">
    <source>
        <dbReference type="Google" id="ProtNLM"/>
    </source>
</evidence>
<accession>A0ABD5QFX1</accession>
<dbReference type="RefSeq" id="WP_114577030.1">
    <property type="nucleotide sequence ID" value="NZ_JAIVEF010000001.1"/>
</dbReference>
<proteinExistence type="predicted"/>
<evidence type="ECO:0000256" key="1">
    <source>
        <dbReference type="SAM" id="MobiDB-lite"/>
    </source>
</evidence>